<evidence type="ECO:0000256" key="1">
    <source>
        <dbReference type="ARBA" id="ARBA00008532"/>
    </source>
</evidence>
<dbReference type="WBParaSite" id="DME_0000475501-mRNA-1">
    <property type="protein sequence ID" value="DME_0000475501-mRNA-1"/>
    <property type="gene ID" value="DME_0000475501"/>
</dbReference>
<dbReference type="EMBL" id="UYYG01001170">
    <property type="protein sequence ID" value="VDN58665.1"/>
    <property type="molecule type" value="Genomic_DNA"/>
</dbReference>
<name>A0A0N4UBZ3_DRAME</name>
<comment type="similarity">
    <text evidence="1">Belongs to the DDAH family.</text>
</comment>
<dbReference type="GO" id="GO:0016403">
    <property type="term" value="F:dimethylargininase activity"/>
    <property type="evidence" value="ECO:0007669"/>
    <property type="project" value="TreeGrafter"/>
</dbReference>
<keyword evidence="5" id="KW-1185">Reference proteome</keyword>
<dbReference type="GO" id="GO:0016597">
    <property type="term" value="F:amino acid binding"/>
    <property type="evidence" value="ECO:0007669"/>
    <property type="project" value="TreeGrafter"/>
</dbReference>
<evidence type="ECO:0000313" key="5">
    <source>
        <dbReference type="Proteomes" id="UP000274756"/>
    </source>
</evidence>
<evidence type="ECO:0000256" key="2">
    <source>
        <dbReference type="ARBA" id="ARBA00022801"/>
    </source>
</evidence>
<dbReference type="GO" id="GO:0000052">
    <property type="term" value="P:citrulline metabolic process"/>
    <property type="evidence" value="ECO:0007669"/>
    <property type="project" value="TreeGrafter"/>
</dbReference>
<dbReference type="OrthoDB" id="10016839at2759"/>
<evidence type="ECO:0000313" key="3">
    <source>
        <dbReference type="EMBL" id="VDN58665.1"/>
    </source>
</evidence>
<dbReference type="InterPro" id="IPR033199">
    <property type="entry name" value="DDAH-like"/>
</dbReference>
<dbReference type="Gene3D" id="3.75.10.10">
    <property type="entry name" value="L-arginine/glycine Amidinotransferase, Chain A"/>
    <property type="match status" value="1"/>
</dbReference>
<dbReference type="Proteomes" id="UP000274756">
    <property type="component" value="Unassembled WGS sequence"/>
</dbReference>
<evidence type="ECO:0000313" key="6">
    <source>
        <dbReference type="WBParaSite" id="DME_0000475501-mRNA-1"/>
    </source>
</evidence>
<evidence type="ECO:0000313" key="4">
    <source>
        <dbReference type="Proteomes" id="UP000038040"/>
    </source>
</evidence>
<dbReference type="STRING" id="318479.A0A0N4UBZ3"/>
<dbReference type="Proteomes" id="UP000038040">
    <property type="component" value="Unplaced"/>
</dbReference>
<dbReference type="SUPFAM" id="SSF55909">
    <property type="entry name" value="Pentein"/>
    <property type="match status" value="1"/>
</dbReference>
<dbReference type="GO" id="GO:0006525">
    <property type="term" value="P:arginine metabolic process"/>
    <property type="evidence" value="ECO:0007669"/>
    <property type="project" value="TreeGrafter"/>
</dbReference>
<accession>A0A0N4UBZ3</accession>
<protein>
    <submittedName>
        <fullName evidence="6">Dimethylargininase</fullName>
    </submittedName>
</protein>
<reference evidence="6" key="1">
    <citation type="submission" date="2017-02" db="UniProtKB">
        <authorList>
            <consortium name="WormBaseParasite"/>
        </authorList>
    </citation>
    <scope>IDENTIFICATION</scope>
</reference>
<sequence length="271" mass="30648">MRYTHAILVRIPKTLKLENEKKAKIDLQLALQQLGSLCDTLRESGVEIIELPPEENCPQQSVLLGDCAIFVNGTALITRPKKPGSRLYEIAVALRSSCWQLVETPASERGKEIFLEGSDVLFTGKEIFVGLRKNGTNIEGAMILGRTFADFAVIPITLPGTLPLRHYVSFISKNILVVGSSKEAKQVLQRIERQATFRYKTLTVEQDAAVNCFNVNEYVIYRQDAPDTKFKILQEPLQLWGINCNELIKLGNPISRFFVLFREMKSFKSIW</sequence>
<dbReference type="PANTHER" id="PTHR12737:SF9">
    <property type="entry name" value="DIMETHYLARGININASE"/>
    <property type="match status" value="1"/>
</dbReference>
<organism evidence="4 6">
    <name type="scientific">Dracunculus medinensis</name>
    <name type="common">Guinea worm</name>
    <dbReference type="NCBI Taxonomy" id="318479"/>
    <lineage>
        <taxon>Eukaryota</taxon>
        <taxon>Metazoa</taxon>
        <taxon>Ecdysozoa</taxon>
        <taxon>Nematoda</taxon>
        <taxon>Chromadorea</taxon>
        <taxon>Rhabditida</taxon>
        <taxon>Spirurina</taxon>
        <taxon>Dracunculoidea</taxon>
        <taxon>Dracunculidae</taxon>
        <taxon>Dracunculus</taxon>
    </lineage>
</organism>
<dbReference type="AlphaFoldDB" id="A0A0N4UBZ3"/>
<reference evidence="3 5" key="2">
    <citation type="submission" date="2018-11" db="EMBL/GenBank/DDBJ databases">
        <authorList>
            <consortium name="Pathogen Informatics"/>
        </authorList>
    </citation>
    <scope>NUCLEOTIDE SEQUENCE [LARGE SCALE GENOMIC DNA]</scope>
</reference>
<keyword evidence="2" id="KW-0378">Hydrolase</keyword>
<gene>
    <name evidence="3" type="ORF">DME_LOCUS8638</name>
</gene>
<dbReference type="GO" id="GO:0045429">
    <property type="term" value="P:positive regulation of nitric oxide biosynthetic process"/>
    <property type="evidence" value="ECO:0007669"/>
    <property type="project" value="TreeGrafter"/>
</dbReference>
<dbReference type="PANTHER" id="PTHR12737">
    <property type="entry name" value="DIMETHYLARGININE DIMETHYLAMINOHYDROLASE"/>
    <property type="match status" value="1"/>
</dbReference>
<proteinExistence type="inferred from homology"/>